<organism evidence="2">
    <name type="scientific">uncultured Solirubrobacteraceae bacterium</name>
    <dbReference type="NCBI Taxonomy" id="1162706"/>
    <lineage>
        <taxon>Bacteria</taxon>
        <taxon>Bacillati</taxon>
        <taxon>Actinomycetota</taxon>
        <taxon>Thermoleophilia</taxon>
        <taxon>Solirubrobacterales</taxon>
        <taxon>Solirubrobacteraceae</taxon>
        <taxon>environmental samples</taxon>
    </lineage>
</organism>
<evidence type="ECO:0000313" key="2">
    <source>
        <dbReference type="EMBL" id="CAA9482454.1"/>
    </source>
</evidence>
<accession>A0A6J4S0X0</accession>
<keyword evidence="1" id="KW-0732">Signal</keyword>
<dbReference type="EMBL" id="CADCVT010000082">
    <property type="protein sequence ID" value="CAA9482454.1"/>
    <property type="molecule type" value="Genomic_DNA"/>
</dbReference>
<proteinExistence type="predicted"/>
<reference evidence="2" key="1">
    <citation type="submission" date="2020-02" db="EMBL/GenBank/DDBJ databases">
        <authorList>
            <person name="Meier V. D."/>
        </authorList>
    </citation>
    <scope>NUCLEOTIDE SEQUENCE</scope>
    <source>
        <strain evidence="2">AVDCRST_MAG85</strain>
    </source>
</reference>
<protein>
    <submittedName>
        <fullName evidence="2">Uncharacterized protein</fullName>
    </submittedName>
</protein>
<sequence>MRVQSVAFSLTITLCLALAAAGLAFVAGRTAANPEGRYEQGVEEGERLGRTQTRADYAQGSDGYRAIFDRGRVEGARSGRDAERRVGTPRLVAAGRNKAFAGFEGGWSIGRWYLVNIRPGDGGAKYAIGARMLVRSGNDYRVCRRVSICRKRVRTTLDPPRRVAGSDPG</sequence>
<evidence type="ECO:0000256" key="1">
    <source>
        <dbReference type="SAM" id="SignalP"/>
    </source>
</evidence>
<feature type="chain" id="PRO_5038887342" evidence="1">
    <location>
        <begin position="32"/>
        <end position="169"/>
    </location>
</feature>
<name>A0A6J4S0X0_9ACTN</name>
<feature type="signal peptide" evidence="1">
    <location>
        <begin position="1"/>
        <end position="31"/>
    </location>
</feature>
<gene>
    <name evidence="2" type="ORF">AVDCRST_MAG85-756</name>
</gene>
<dbReference type="AlphaFoldDB" id="A0A6J4S0X0"/>